<dbReference type="EMBL" id="RZGK01000013">
    <property type="protein sequence ID" value="KAF9694521.1"/>
    <property type="molecule type" value="Genomic_DNA"/>
</dbReference>
<evidence type="ECO:0008006" key="3">
    <source>
        <dbReference type="Google" id="ProtNLM"/>
    </source>
</evidence>
<proteinExistence type="predicted"/>
<dbReference type="InterPro" id="IPR014710">
    <property type="entry name" value="RmlC-like_jellyroll"/>
</dbReference>
<name>A0A8H7MCK1_9PLEO</name>
<dbReference type="Proteomes" id="UP000651452">
    <property type="component" value="Unassembled WGS sequence"/>
</dbReference>
<dbReference type="PANTHER" id="PTHR36448:SF3">
    <property type="entry name" value="CUPIN TYPE-2 DOMAIN-CONTAINING PROTEIN"/>
    <property type="match status" value="1"/>
</dbReference>
<dbReference type="SUPFAM" id="SSF51182">
    <property type="entry name" value="RmlC-like cupins"/>
    <property type="match status" value="1"/>
</dbReference>
<dbReference type="InterPro" id="IPR047121">
    <property type="entry name" value="YjiB-like"/>
</dbReference>
<gene>
    <name evidence="1" type="ORF">EKO04_007228</name>
</gene>
<reference evidence="1" key="2">
    <citation type="submission" date="2020-09" db="EMBL/GenBank/DDBJ databases">
        <title>Reference genome assembly for Australian Ascochyta lentis isolate Al4.</title>
        <authorList>
            <person name="Lee R.C."/>
            <person name="Farfan-Caceres L.M."/>
            <person name="Debler J.W."/>
            <person name="Williams A.H."/>
            <person name="Henares B.M."/>
        </authorList>
    </citation>
    <scope>NUCLEOTIDE SEQUENCE</scope>
    <source>
        <strain evidence="1">Al4</strain>
    </source>
</reference>
<dbReference type="PANTHER" id="PTHR36448">
    <property type="entry name" value="BLR7373 PROTEIN"/>
    <property type="match status" value="1"/>
</dbReference>
<dbReference type="OrthoDB" id="2446447at2759"/>
<organism evidence="1 2">
    <name type="scientific">Ascochyta lentis</name>
    <dbReference type="NCBI Taxonomy" id="205686"/>
    <lineage>
        <taxon>Eukaryota</taxon>
        <taxon>Fungi</taxon>
        <taxon>Dikarya</taxon>
        <taxon>Ascomycota</taxon>
        <taxon>Pezizomycotina</taxon>
        <taxon>Dothideomycetes</taxon>
        <taxon>Pleosporomycetidae</taxon>
        <taxon>Pleosporales</taxon>
        <taxon>Pleosporineae</taxon>
        <taxon>Didymellaceae</taxon>
        <taxon>Ascochyta</taxon>
    </lineage>
</organism>
<dbReference type="CDD" id="cd02219">
    <property type="entry name" value="cupin_YjlB-like"/>
    <property type="match status" value="1"/>
</dbReference>
<evidence type="ECO:0000313" key="1">
    <source>
        <dbReference type="EMBL" id="KAF9694521.1"/>
    </source>
</evidence>
<evidence type="ECO:0000313" key="2">
    <source>
        <dbReference type="Proteomes" id="UP000651452"/>
    </source>
</evidence>
<keyword evidence="2" id="KW-1185">Reference proteome</keyword>
<reference evidence="1" key="1">
    <citation type="submission" date="2018-12" db="EMBL/GenBank/DDBJ databases">
        <authorList>
            <person name="Syme R.A."/>
            <person name="Farfan-Caceres L."/>
            <person name="Lichtenzveig J."/>
        </authorList>
    </citation>
    <scope>NUCLEOTIDE SEQUENCE</scope>
    <source>
        <strain evidence="1">Al4</strain>
    </source>
</reference>
<dbReference type="Gene3D" id="2.60.120.10">
    <property type="entry name" value="Jelly Rolls"/>
    <property type="match status" value="1"/>
</dbReference>
<dbReference type="AlphaFoldDB" id="A0A8H7MCK1"/>
<accession>A0A8H7MCK1</accession>
<protein>
    <recommendedName>
        <fullName evidence="3">Cupin type-1 domain-containing protein</fullName>
    </recommendedName>
</protein>
<comment type="caution">
    <text evidence="1">The sequence shown here is derived from an EMBL/GenBank/DDBJ whole genome shotgun (WGS) entry which is preliminary data.</text>
</comment>
<dbReference type="InterPro" id="IPR011051">
    <property type="entry name" value="RmlC_Cupin_sf"/>
</dbReference>
<sequence length="214" mass="23551">MVTVNPLLHYVGLLSEPERRPENIDDLFNVNAWKTQWIFRYGPTQGSHYHSSVHECMTILSGTATIRFGVADLDEELEKNTWGGAFESGGLEIQATAGDAFLIPAGVAHKTYNTSPGTPFSLLTPGEGRGIQAEDVSEALSQVELSGFTMMGAYPKNCSHWDFSLGEEDVGNFEASWAVAKPDKDPFLGADVRGICGRWKEMSFSDRRNPYAKL</sequence>